<keyword evidence="1" id="KW-0472">Membrane</keyword>
<evidence type="ECO:0000313" key="3">
    <source>
        <dbReference type="Proteomes" id="UP000198635"/>
    </source>
</evidence>
<protein>
    <submittedName>
        <fullName evidence="2">Branched-chain amino acid transport protein</fullName>
    </submittedName>
</protein>
<keyword evidence="1" id="KW-0812">Transmembrane</keyword>
<accession>A0A1I3RVB2</accession>
<dbReference type="Proteomes" id="UP000198635">
    <property type="component" value="Unassembled WGS sequence"/>
</dbReference>
<dbReference type="Pfam" id="PF05437">
    <property type="entry name" value="AzlD"/>
    <property type="match status" value="1"/>
</dbReference>
<proteinExistence type="predicted"/>
<evidence type="ECO:0000313" key="2">
    <source>
        <dbReference type="EMBL" id="SFJ49257.1"/>
    </source>
</evidence>
<sequence>MDQQTIFLTILGMMAVTYVPRALPLLALAQRTLPESVVRWLGFIPVAVLSAMLLPSLVITEKGLDFSADNIFLWAAIPTFAVCWKTKSFVGAIVTGMGCVALGRLFFA</sequence>
<name>A0A1I3RVB2_9BACT</name>
<dbReference type="AlphaFoldDB" id="A0A1I3RVB2"/>
<dbReference type="InterPro" id="IPR008407">
    <property type="entry name" value="Brnchd-chn_aa_trnsp_AzlD"/>
</dbReference>
<organism evidence="2 3">
    <name type="scientific">Desulfomicrobium apsheronum</name>
    <dbReference type="NCBI Taxonomy" id="52560"/>
    <lineage>
        <taxon>Bacteria</taxon>
        <taxon>Pseudomonadati</taxon>
        <taxon>Thermodesulfobacteriota</taxon>
        <taxon>Desulfovibrionia</taxon>
        <taxon>Desulfovibrionales</taxon>
        <taxon>Desulfomicrobiaceae</taxon>
        <taxon>Desulfomicrobium</taxon>
    </lineage>
</organism>
<feature type="transmembrane region" description="Helical" evidence="1">
    <location>
        <begin position="6"/>
        <end position="28"/>
    </location>
</feature>
<keyword evidence="1" id="KW-1133">Transmembrane helix</keyword>
<dbReference type="OrthoDB" id="7870017at2"/>
<feature type="transmembrane region" description="Helical" evidence="1">
    <location>
        <begin position="89"/>
        <end position="107"/>
    </location>
</feature>
<keyword evidence="3" id="KW-1185">Reference proteome</keyword>
<dbReference type="RefSeq" id="WP_092189738.1">
    <property type="nucleotide sequence ID" value="NZ_FORX01000003.1"/>
</dbReference>
<dbReference type="EMBL" id="FORX01000003">
    <property type="protein sequence ID" value="SFJ49257.1"/>
    <property type="molecule type" value="Genomic_DNA"/>
</dbReference>
<reference evidence="3" key="1">
    <citation type="submission" date="2016-10" db="EMBL/GenBank/DDBJ databases">
        <authorList>
            <person name="Varghese N."/>
            <person name="Submissions S."/>
        </authorList>
    </citation>
    <scope>NUCLEOTIDE SEQUENCE [LARGE SCALE GENOMIC DNA]</scope>
    <source>
        <strain evidence="3">DSM 5918</strain>
    </source>
</reference>
<gene>
    <name evidence="2" type="ORF">SAMN04488082_103292</name>
</gene>
<evidence type="ECO:0000256" key="1">
    <source>
        <dbReference type="SAM" id="Phobius"/>
    </source>
</evidence>
<feature type="transmembrane region" description="Helical" evidence="1">
    <location>
        <begin position="40"/>
        <end position="60"/>
    </location>
</feature>
<dbReference type="STRING" id="52560.SAMN04488082_103292"/>